<dbReference type="InterPro" id="IPR037026">
    <property type="entry name" value="Vgr_OB-fold_dom_sf"/>
</dbReference>
<dbReference type="SUPFAM" id="SSF69255">
    <property type="entry name" value="gp5 N-terminal domain-like"/>
    <property type="match status" value="1"/>
</dbReference>
<dbReference type="Proteomes" id="UP000095463">
    <property type="component" value="Unassembled WGS sequence"/>
</dbReference>
<organism evidence="2 3">
    <name type="scientific">Devosia insulae DS-56</name>
    <dbReference type="NCBI Taxonomy" id="1116389"/>
    <lineage>
        <taxon>Bacteria</taxon>
        <taxon>Pseudomonadati</taxon>
        <taxon>Pseudomonadota</taxon>
        <taxon>Alphaproteobacteria</taxon>
        <taxon>Hyphomicrobiales</taxon>
        <taxon>Devosiaceae</taxon>
        <taxon>Devosia</taxon>
    </lineage>
</organism>
<dbReference type="Pfam" id="PF04717">
    <property type="entry name" value="Phage_base_V"/>
    <property type="match status" value="1"/>
</dbReference>
<reference evidence="2 3" key="1">
    <citation type="journal article" date="2015" name="Genome Announc.">
        <title>Genome Assemblies of Three Soil-Associated Devosia species: D. insulae, D. limi, and D. soli.</title>
        <authorList>
            <person name="Hassan Y.I."/>
            <person name="Lepp D."/>
            <person name="Zhou T."/>
        </authorList>
    </citation>
    <scope>NUCLEOTIDE SEQUENCE [LARGE SCALE GENOMIC DNA]</scope>
    <source>
        <strain evidence="2 3">DS-56</strain>
    </source>
</reference>
<name>A0A1E5XW97_9HYPH</name>
<protein>
    <recommendedName>
        <fullName evidence="1">Gp5/Type VI secretion system Vgr protein OB-fold domain-containing protein</fullName>
    </recommendedName>
</protein>
<dbReference type="Gene3D" id="2.40.50.230">
    <property type="entry name" value="Gp5 N-terminal domain"/>
    <property type="match status" value="1"/>
</dbReference>
<gene>
    <name evidence="2" type="ORF">VW23_009490</name>
</gene>
<keyword evidence="3" id="KW-1185">Reference proteome</keyword>
<proteinExistence type="predicted"/>
<evidence type="ECO:0000313" key="2">
    <source>
        <dbReference type="EMBL" id="OEO32850.1"/>
    </source>
</evidence>
<accession>A0A1E5XW97</accession>
<feature type="domain" description="Gp5/Type VI secretion system Vgr protein OB-fold" evidence="1">
    <location>
        <begin position="48"/>
        <end position="91"/>
    </location>
</feature>
<dbReference type="AlphaFoldDB" id="A0A1E5XW97"/>
<evidence type="ECO:0000313" key="3">
    <source>
        <dbReference type="Proteomes" id="UP000095463"/>
    </source>
</evidence>
<sequence length="223" mass="23575">MQELVQSLRRIARYEAMQNNPACLGVVTSVQGGTDDHSCTVELRESGVVLPNVPIAVPFMGFAALPAQGDLVIVQFLGGDLHAPVVVGRLYNQKLKPPDNEPGVVVTQLPPDAEPDRRMELRVKTPGDGSRELTLVLDGEVRVAITVMNEGIRLETGALKVDLQQTGASDGVITVSAGDAKLTMKQAGDVSIETPGKLTLKASSVEISGDTAVKIAGQMIDLN</sequence>
<comment type="caution">
    <text evidence="2">The sequence shown here is derived from an EMBL/GenBank/DDBJ whole genome shotgun (WGS) entry which is preliminary data.</text>
</comment>
<evidence type="ECO:0000259" key="1">
    <source>
        <dbReference type="Pfam" id="PF04717"/>
    </source>
</evidence>
<dbReference type="RefSeq" id="WP_069908005.1">
    <property type="nucleotide sequence ID" value="NZ_LAJE02000051.1"/>
</dbReference>
<dbReference type="InterPro" id="IPR006531">
    <property type="entry name" value="Gp5/Vgr_OB"/>
</dbReference>
<dbReference type="OrthoDB" id="9762420at2"/>
<dbReference type="EMBL" id="LAJE02000051">
    <property type="protein sequence ID" value="OEO32850.1"/>
    <property type="molecule type" value="Genomic_DNA"/>
</dbReference>